<dbReference type="RefSeq" id="WP_082225100.1">
    <property type="nucleotide sequence ID" value="NZ_CP016723.2"/>
</dbReference>
<geneLocation type="plasmid" evidence="1 2">
    <name>pUC11D</name>
</geneLocation>
<reference evidence="1 2" key="1">
    <citation type="journal article" date="2017" name="BMC Genomics">
        <title>Comparative and functional genomics of the Lactococcus lactis taxon; insights into evolution and niche adaptation.</title>
        <authorList>
            <person name="Kelleher P."/>
            <person name="Bottacini F."/>
            <person name="Mahony J."/>
            <person name="Kilcawley K.N."/>
            <person name="van Sinderen D."/>
        </authorList>
    </citation>
    <scope>NUCLEOTIDE SEQUENCE [LARGE SCALE GENOMIC DNA]</scope>
    <source>
        <strain evidence="1 2">UC11</strain>
    </source>
</reference>
<name>A0AAC9W7S7_LACLL</name>
<dbReference type="AlphaFoldDB" id="A0AAC9W7S7"/>
<dbReference type="EMBL" id="CP016723">
    <property type="protein sequence ID" value="ARE12319.1"/>
    <property type="molecule type" value="Genomic_DNA"/>
</dbReference>
<evidence type="ECO:0000313" key="2">
    <source>
        <dbReference type="Proteomes" id="UP000192067"/>
    </source>
</evidence>
<keyword evidence="1" id="KW-0614">Plasmid</keyword>
<sequence>MSDYKNRGLTLNKPKITKTGLQKHLSKKKITFIGYSEEELNSLFFEKNYYYKLSSYKKNFEREQSGTYPHLSVLCLDKLSVLDTKLRYFLLKLSMDIEHYSKAYFLSLISDIPSIDGYKIVDEYFIYQFKNKKIKTFLQNRKKDFVKTKIEYIQFLNKKDEEMNNLASEMFNKTLDSLDIKENIYIEKAFFTIENELISNLISKYNPEFNNSQEYMEYINYKKSYDNPNSAANNNIIKGAEKLKLDLIKKHENNPYSNPKIIKNKYNSSIWFILDMMMFGEYIQFLSYFNLKYNKILDETDKKKIKDFLTSVSIVKDFRNILAHNQVLLINIKQQERNINKISPILKKTVLKNFTKRQTNRLRNNRIHDMVLLIKLYFQWVDSSNAKYITLLELEKIIENAQNLPTEITDSIFFKDIIDILKLLTIK</sequence>
<accession>A0AAC9W7S7</accession>
<dbReference type="Proteomes" id="UP000192067">
    <property type="component" value="Plasmid pUC11D"/>
</dbReference>
<protein>
    <submittedName>
        <fullName evidence="1">Abi protein</fullName>
    </submittedName>
</protein>
<organism evidence="1 2">
    <name type="scientific">Lactococcus lactis subsp. lactis</name>
    <name type="common">Streptococcus lactis</name>
    <dbReference type="NCBI Taxonomy" id="1360"/>
    <lineage>
        <taxon>Bacteria</taxon>
        <taxon>Bacillati</taxon>
        <taxon>Bacillota</taxon>
        <taxon>Bacilli</taxon>
        <taxon>Lactobacillales</taxon>
        <taxon>Streptococcaceae</taxon>
        <taxon>Lactococcus</taxon>
    </lineage>
</organism>
<proteinExistence type="predicted"/>
<evidence type="ECO:0000313" key="1">
    <source>
        <dbReference type="EMBL" id="ARE12319.1"/>
    </source>
</evidence>
<dbReference type="Pfam" id="PF07751">
    <property type="entry name" value="Abi_2"/>
    <property type="match status" value="2"/>
</dbReference>
<dbReference type="InterPro" id="IPR011664">
    <property type="entry name" value="Abi_system_AbiD/AbiF-like"/>
</dbReference>
<gene>
    <name evidence="1" type="ORF">LLUC11_pD04</name>
</gene>